<evidence type="ECO:0000256" key="2">
    <source>
        <dbReference type="ARBA" id="ARBA00022723"/>
    </source>
</evidence>
<accession>A0AAD5Y5J0</accession>
<name>A0AAD5Y5J0_9FUNG</name>
<proteinExistence type="predicted"/>
<dbReference type="Proteomes" id="UP001210925">
    <property type="component" value="Unassembled WGS sequence"/>
</dbReference>
<dbReference type="EMBL" id="JADGKB010000107">
    <property type="protein sequence ID" value="KAJ3253512.1"/>
    <property type="molecule type" value="Genomic_DNA"/>
</dbReference>
<dbReference type="PANTHER" id="PTHR47338:SF5">
    <property type="entry name" value="ZN(II)2CYS6 TRANSCRIPTION FACTOR (EUROFUNG)"/>
    <property type="match status" value="1"/>
</dbReference>
<dbReference type="Pfam" id="PF04082">
    <property type="entry name" value="Fungal_trans"/>
    <property type="match status" value="1"/>
</dbReference>
<evidence type="ECO:0000256" key="1">
    <source>
        <dbReference type="ARBA" id="ARBA00004123"/>
    </source>
</evidence>
<dbReference type="PANTHER" id="PTHR47338">
    <property type="entry name" value="ZN(II)2CYS6 TRANSCRIPTION FACTOR (EUROFUNG)-RELATED"/>
    <property type="match status" value="1"/>
</dbReference>
<evidence type="ECO:0000259" key="6">
    <source>
        <dbReference type="Pfam" id="PF04082"/>
    </source>
</evidence>
<sequence>MDRIYHGISELYPHRIVTVQPVLQLSKELQYMLFEQDRDYLITLAFTPRLLKDLNIPDTYIRECAKENPILKYALYCAGSLYAQPGMVPDYFPSRLEMAKAYMDKTTSFITSIMTRPSIYGVLALIFISITANRLRREGEGYLYYSLALTIAKEVGINNEEAIKTLAAHDQEREIIRNIWWFLYQIDSKFYEKNLQLIKEDSNQISLPGTSEMENSLNLFGKEILSSKGWYTPGIRGLSAHAYHILLLRIHGKVLSFHYQSRNKTLQGVSLYVMGCLEGSISEWRRCLPEGISSSIFTIQGNDEILDVENTWYSVNIIFRSIHTKVLIYMPTVLELLVVSNETLQDTPYFHDALETANEGVEVLKSILAKNPQFYMCDSLFSALVFDFAFLFLCALKIDFFDVDTKLAQENFNISVQCIKMYSLASERVPFLAEVLENLLNLTDLSQIAICYAQIKSQGEYPTYPEAPAQNIGEIFSQFCSSVSTSDDQQPMDVISPMDDTVSNVTGWSE</sequence>
<dbReference type="AlphaFoldDB" id="A0AAD5Y5J0"/>
<keyword evidence="3" id="KW-0805">Transcription regulation</keyword>
<dbReference type="CDD" id="cd12148">
    <property type="entry name" value="fungal_TF_MHR"/>
    <property type="match status" value="1"/>
</dbReference>
<comment type="subcellular location">
    <subcellularLocation>
        <location evidence="1">Nucleus</location>
    </subcellularLocation>
</comment>
<organism evidence="7 8">
    <name type="scientific">Boothiomyces macroporosus</name>
    <dbReference type="NCBI Taxonomy" id="261099"/>
    <lineage>
        <taxon>Eukaryota</taxon>
        <taxon>Fungi</taxon>
        <taxon>Fungi incertae sedis</taxon>
        <taxon>Chytridiomycota</taxon>
        <taxon>Chytridiomycota incertae sedis</taxon>
        <taxon>Chytridiomycetes</taxon>
        <taxon>Rhizophydiales</taxon>
        <taxon>Terramycetaceae</taxon>
        <taxon>Boothiomyces</taxon>
    </lineage>
</organism>
<keyword evidence="2" id="KW-0479">Metal-binding</keyword>
<dbReference type="GO" id="GO:0008270">
    <property type="term" value="F:zinc ion binding"/>
    <property type="evidence" value="ECO:0007669"/>
    <property type="project" value="InterPro"/>
</dbReference>
<protein>
    <recommendedName>
        <fullName evidence="6">Xylanolytic transcriptional activator regulatory domain-containing protein</fullName>
    </recommendedName>
</protein>
<keyword evidence="5" id="KW-0539">Nucleus</keyword>
<dbReference type="GO" id="GO:0000981">
    <property type="term" value="F:DNA-binding transcription factor activity, RNA polymerase II-specific"/>
    <property type="evidence" value="ECO:0007669"/>
    <property type="project" value="InterPro"/>
</dbReference>
<dbReference type="InterPro" id="IPR007219">
    <property type="entry name" value="XnlR_reg_dom"/>
</dbReference>
<feature type="domain" description="Xylanolytic transcriptional activator regulatory" evidence="6">
    <location>
        <begin position="66"/>
        <end position="269"/>
    </location>
</feature>
<comment type="caution">
    <text evidence="7">The sequence shown here is derived from an EMBL/GenBank/DDBJ whole genome shotgun (WGS) entry which is preliminary data.</text>
</comment>
<evidence type="ECO:0000256" key="3">
    <source>
        <dbReference type="ARBA" id="ARBA00023015"/>
    </source>
</evidence>
<reference evidence="7" key="1">
    <citation type="submission" date="2020-05" db="EMBL/GenBank/DDBJ databases">
        <title>Phylogenomic resolution of chytrid fungi.</title>
        <authorList>
            <person name="Stajich J.E."/>
            <person name="Amses K."/>
            <person name="Simmons R."/>
            <person name="Seto K."/>
            <person name="Myers J."/>
            <person name="Bonds A."/>
            <person name="Quandt C.A."/>
            <person name="Barry K."/>
            <person name="Liu P."/>
            <person name="Grigoriev I."/>
            <person name="Longcore J.E."/>
            <person name="James T.Y."/>
        </authorList>
    </citation>
    <scope>NUCLEOTIDE SEQUENCE</scope>
    <source>
        <strain evidence="7">PLAUS21</strain>
    </source>
</reference>
<evidence type="ECO:0000313" key="8">
    <source>
        <dbReference type="Proteomes" id="UP001210925"/>
    </source>
</evidence>
<keyword evidence="8" id="KW-1185">Reference proteome</keyword>
<dbReference type="GO" id="GO:0003677">
    <property type="term" value="F:DNA binding"/>
    <property type="evidence" value="ECO:0007669"/>
    <property type="project" value="InterPro"/>
</dbReference>
<dbReference type="GO" id="GO:0005634">
    <property type="term" value="C:nucleus"/>
    <property type="evidence" value="ECO:0007669"/>
    <property type="project" value="UniProtKB-SubCell"/>
</dbReference>
<dbReference type="GO" id="GO:0006351">
    <property type="term" value="P:DNA-templated transcription"/>
    <property type="evidence" value="ECO:0007669"/>
    <property type="project" value="InterPro"/>
</dbReference>
<evidence type="ECO:0000313" key="7">
    <source>
        <dbReference type="EMBL" id="KAJ3253512.1"/>
    </source>
</evidence>
<keyword evidence="4" id="KW-0804">Transcription</keyword>
<dbReference type="InterPro" id="IPR050815">
    <property type="entry name" value="TF_fung"/>
</dbReference>
<evidence type="ECO:0000256" key="5">
    <source>
        <dbReference type="ARBA" id="ARBA00023242"/>
    </source>
</evidence>
<gene>
    <name evidence="7" type="ORF">HK103_000481</name>
</gene>
<evidence type="ECO:0000256" key="4">
    <source>
        <dbReference type="ARBA" id="ARBA00023163"/>
    </source>
</evidence>